<dbReference type="AlphaFoldDB" id="A0A4P8HQ12"/>
<dbReference type="InterPro" id="IPR009057">
    <property type="entry name" value="Homeodomain-like_sf"/>
</dbReference>
<dbReference type="InterPro" id="IPR003593">
    <property type="entry name" value="AAA+_ATPase"/>
</dbReference>
<evidence type="ECO:0000256" key="1">
    <source>
        <dbReference type="ARBA" id="ARBA00022741"/>
    </source>
</evidence>
<evidence type="ECO:0000256" key="6">
    <source>
        <dbReference type="PROSITE-ProRule" id="PRU00169"/>
    </source>
</evidence>
<name>A0A4P8HQ12_9BURK</name>
<feature type="domain" description="Response regulatory" evidence="8">
    <location>
        <begin position="10"/>
        <end position="124"/>
    </location>
</feature>
<evidence type="ECO:0000313" key="10">
    <source>
        <dbReference type="EMBL" id="QCP11833.1"/>
    </source>
</evidence>
<dbReference type="InterPro" id="IPR001789">
    <property type="entry name" value="Sig_transdc_resp-reg_receiver"/>
</dbReference>
<dbReference type="GO" id="GO:0043565">
    <property type="term" value="F:sequence-specific DNA binding"/>
    <property type="evidence" value="ECO:0007669"/>
    <property type="project" value="InterPro"/>
</dbReference>
<dbReference type="SMART" id="SM00382">
    <property type="entry name" value="AAA"/>
    <property type="match status" value="1"/>
</dbReference>
<dbReference type="OrthoDB" id="9761705at2"/>
<dbReference type="Proteomes" id="UP000584325">
    <property type="component" value="Unassembled WGS sequence"/>
</dbReference>
<dbReference type="InterPro" id="IPR027417">
    <property type="entry name" value="P-loop_NTPase"/>
</dbReference>
<dbReference type="PROSITE" id="PS50110">
    <property type="entry name" value="RESPONSE_REGULATORY"/>
    <property type="match status" value="1"/>
</dbReference>
<dbReference type="Pfam" id="PF02954">
    <property type="entry name" value="HTH_8"/>
    <property type="match status" value="1"/>
</dbReference>
<dbReference type="FunFam" id="3.40.50.300:FF:000006">
    <property type="entry name" value="DNA-binding transcriptional regulator NtrC"/>
    <property type="match status" value="1"/>
</dbReference>
<dbReference type="PROSITE" id="PS00676">
    <property type="entry name" value="SIGMA54_INTERACT_2"/>
    <property type="match status" value="1"/>
</dbReference>
<keyword evidence="6" id="KW-0597">Phosphoprotein</keyword>
<keyword evidence="3" id="KW-0805">Transcription regulation</keyword>
<dbReference type="PANTHER" id="PTHR32071:SF100">
    <property type="entry name" value="RESPONSE REGULATOR PROTEIN PILR"/>
    <property type="match status" value="1"/>
</dbReference>
<dbReference type="GO" id="GO:0000160">
    <property type="term" value="P:phosphorelay signal transduction system"/>
    <property type="evidence" value="ECO:0007669"/>
    <property type="project" value="InterPro"/>
</dbReference>
<keyword evidence="5" id="KW-0804">Transcription</keyword>
<dbReference type="Pfam" id="PF00072">
    <property type="entry name" value="Response_reg"/>
    <property type="match status" value="1"/>
</dbReference>
<dbReference type="GO" id="GO:0006355">
    <property type="term" value="P:regulation of DNA-templated transcription"/>
    <property type="evidence" value="ECO:0007669"/>
    <property type="project" value="InterPro"/>
</dbReference>
<keyword evidence="4" id="KW-0238">DNA-binding</keyword>
<gene>
    <name evidence="10" type="ORF">FCL38_16445</name>
    <name evidence="9" type="ORF">FHS02_001484</name>
</gene>
<feature type="domain" description="Sigma-54 factor interaction" evidence="7">
    <location>
        <begin position="144"/>
        <end position="372"/>
    </location>
</feature>
<accession>A0A4P8HQ12</accession>
<keyword evidence="1" id="KW-0547">Nucleotide-binding</keyword>
<dbReference type="CDD" id="cd00009">
    <property type="entry name" value="AAA"/>
    <property type="match status" value="1"/>
</dbReference>
<sequence>MSSTSRSSPRVLVVDDEDDLRDLLEITLLKMGLDVDGAADLASARALLAAHDYDLVLTDMRLPDGLGLDLVREIAASGRILPVAVVTAFGSAENAVVALKAGAFDYVTKPLQLDQLRQMVQSALKLNVPAGPAVPGAEPVDSRLKGQSAAMQALRAQIARLARSMAPIAITGESGSGKELAAREIHAQGARADKPFIAVNCGAIPEALMEAEFFGYRKGAFTGAADERDGFFQAANGGTLMLDEVADLPLPMQVKLLRAIQERRVRKIGATAEEPVDVRIVSATHQDLARCVEQGRFRQDLFYRLNVIELSLPPLRERLDDLPVLTGAILARLTGAGGQPATLGPGVLEALRGYSFPGNVRELENILERALAFSNDGVIGVADLALKGARLAEPQAAAPAPAPAASSAASSAPVLTPVSTPVSAPAAVPPGALGPGPAGERMPPLPDLSVLPSNLPAYLERVEREIIVRALDQTQYNRTQAAQLLGISFRQLRYQMQKLGIQEPEG</sequence>
<dbReference type="PANTHER" id="PTHR32071">
    <property type="entry name" value="TRANSCRIPTIONAL REGULATORY PROTEIN"/>
    <property type="match status" value="1"/>
</dbReference>
<dbReference type="InterPro" id="IPR011006">
    <property type="entry name" value="CheY-like_superfamily"/>
</dbReference>
<evidence type="ECO:0000256" key="2">
    <source>
        <dbReference type="ARBA" id="ARBA00022840"/>
    </source>
</evidence>
<dbReference type="Gene3D" id="3.40.50.2300">
    <property type="match status" value="1"/>
</dbReference>
<dbReference type="PROSITE" id="PS00688">
    <property type="entry name" value="SIGMA54_INTERACT_3"/>
    <property type="match status" value="1"/>
</dbReference>
<dbReference type="Pfam" id="PF00158">
    <property type="entry name" value="Sigma54_activat"/>
    <property type="match status" value="1"/>
</dbReference>
<dbReference type="Gene3D" id="1.10.8.60">
    <property type="match status" value="1"/>
</dbReference>
<keyword evidence="2" id="KW-0067">ATP-binding</keyword>
<evidence type="ECO:0000256" key="4">
    <source>
        <dbReference type="ARBA" id="ARBA00023125"/>
    </source>
</evidence>
<reference evidence="10 11" key="1">
    <citation type="submission" date="2019-05" db="EMBL/GenBank/DDBJ databases">
        <title>Draft Genome Sequences of Six Type Strains of the Genus Massilia.</title>
        <authorList>
            <person name="Miess H."/>
            <person name="Frediansyhah A."/>
            <person name="Gross H."/>
        </authorList>
    </citation>
    <scope>NUCLEOTIDE SEQUENCE [LARGE SCALE GENOMIC DNA]</scope>
    <source>
        <strain evidence="10 11">DSMZ 26121</strain>
    </source>
</reference>
<protein>
    <submittedName>
        <fullName evidence="10">Sigma-54-dependent Fis family transcriptional regulator</fullName>
    </submittedName>
    <submittedName>
        <fullName evidence="9">Two-component system response regulator PilR (NtrC family)</fullName>
    </submittedName>
</protein>
<dbReference type="SUPFAM" id="SSF46689">
    <property type="entry name" value="Homeodomain-like"/>
    <property type="match status" value="1"/>
</dbReference>
<dbReference type="Gene3D" id="1.10.10.60">
    <property type="entry name" value="Homeodomain-like"/>
    <property type="match status" value="1"/>
</dbReference>
<dbReference type="InterPro" id="IPR025943">
    <property type="entry name" value="Sigma_54_int_dom_ATP-bd_2"/>
</dbReference>
<evidence type="ECO:0000313" key="9">
    <source>
        <dbReference type="EMBL" id="MBB3220685.1"/>
    </source>
</evidence>
<dbReference type="SUPFAM" id="SSF52172">
    <property type="entry name" value="CheY-like"/>
    <property type="match status" value="1"/>
</dbReference>
<dbReference type="EMBL" id="CP040017">
    <property type="protein sequence ID" value="QCP11833.1"/>
    <property type="molecule type" value="Genomic_DNA"/>
</dbReference>
<dbReference type="SMART" id="SM00448">
    <property type="entry name" value="REC"/>
    <property type="match status" value="1"/>
</dbReference>
<dbReference type="Proteomes" id="UP000298763">
    <property type="component" value="Chromosome"/>
</dbReference>
<evidence type="ECO:0000256" key="3">
    <source>
        <dbReference type="ARBA" id="ARBA00023015"/>
    </source>
</evidence>
<evidence type="ECO:0000313" key="11">
    <source>
        <dbReference type="Proteomes" id="UP000298763"/>
    </source>
</evidence>
<feature type="modified residue" description="4-aspartylphosphate" evidence="6">
    <location>
        <position position="59"/>
    </location>
</feature>
<dbReference type="GO" id="GO:0005524">
    <property type="term" value="F:ATP binding"/>
    <property type="evidence" value="ECO:0007669"/>
    <property type="project" value="UniProtKB-KW"/>
</dbReference>
<dbReference type="EMBL" id="JACHXS010000002">
    <property type="protein sequence ID" value="MBB3220685.1"/>
    <property type="molecule type" value="Genomic_DNA"/>
</dbReference>
<dbReference type="Gene3D" id="3.40.50.300">
    <property type="entry name" value="P-loop containing nucleotide triphosphate hydrolases"/>
    <property type="match status" value="1"/>
</dbReference>
<dbReference type="InterPro" id="IPR058031">
    <property type="entry name" value="AAA_lid_NorR"/>
</dbReference>
<dbReference type="SUPFAM" id="SSF52540">
    <property type="entry name" value="P-loop containing nucleoside triphosphate hydrolases"/>
    <property type="match status" value="1"/>
</dbReference>
<dbReference type="InterPro" id="IPR025944">
    <property type="entry name" value="Sigma_54_int_dom_CS"/>
</dbReference>
<dbReference type="InterPro" id="IPR002197">
    <property type="entry name" value="HTH_Fis"/>
</dbReference>
<evidence type="ECO:0000256" key="5">
    <source>
        <dbReference type="ARBA" id="ARBA00023163"/>
    </source>
</evidence>
<organism evidence="9 12">
    <name type="scientific">Pseudoduganella umbonata</name>
    <dbReference type="NCBI Taxonomy" id="864828"/>
    <lineage>
        <taxon>Bacteria</taxon>
        <taxon>Pseudomonadati</taxon>
        <taxon>Pseudomonadota</taxon>
        <taxon>Betaproteobacteria</taxon>
        <taxon>Burkholderiales</taxon>
        <taxon>Oxalobacteraceae</taxon>
        <taxon>Telluria group</taxon>
        <taxon>Pseudoduganella</taxon>
    </lineage>
</organism>
<dbReference type="InterPro" id="IPR002078">
    <property type="entry name" value="Sigma_54_int"/>
</dbReference>
<keyword evidence="11" id="KW-1185">Reference proteome</keyword>
<proteinExistence type="predicted"/>
<evidence type="ECO:0000259" key="8">
    <source>
        <dbReference type="PROSITE" id="PS50110"/>
    </source>
</evidence>
<evidence type="ECO:0000313" key="12">
    <source>
        <dbReference type="Proteomes" id="UP000584325"/>
    </source>
</evidence>
<reference evidence="9 12" key="2">
    <citation type="submission" date="2020-08" db="EMBL/GenBank/DDBJ databases">
        <title>Genomic Encyclopedia of Type Strains, Phase III (KMG-III): the genomes of soil and plant-associated and newly described type strains.</title>
        <authorList>
            <person name="Whitman W."/>
        </authorList>
    </citation>
    <scope>NUCLEOTIDE SEQUENCE [LARGE SCALE GENOMIC DNA]</scope>
    <source>
        <strain evidence="9 12">CECT 7753</strain>
    </source>
</reference>
<evidence type="ECO:0000259" key="7">
    <source>
        <dbReference type="PROSITE" id="PS50045"/>
    </source>
</evidence>
<dbReference type="PROSITE" id="PS50045">
    <property type="entry name" value="SIGMA54_INTERACT_4"/>
    <property type="match status" value="1"/>
</dbReference>
<dbReference type="RefSeq" id="WP_137314677.1">
    <property type="nucleotide sequence ID" value="NZ_CP040017.1"/>
</dbReference>
<dbReference type="Pfam" id="PF25601">
    <property type="entry name" value="AAA_lid_14"/>
    <property type="match status" value="1"/>
</dbReference>
<dbReference type="PRINTS" id="PR01590">
    <property type="entry name" value="HTHFIS"/>
</dbReference>